<dbReference type="Pfam" id="PF07754">
    <property type="entry name" value="HVO_2753_ZBP"/>
    <property type="match status" value="1"/>
</dbReference>
<dbReference type="InterPro" id="IPR044720">
    <property type="entry name" value="HVO_2753-like"/>
</dbReference>
<dbReference type="InParanoid" id="K0IK04"/>
<dbReference type="OrthoDB" id="35104at2157"/>
<evidence type="ECO:0000259" key="1">
    <source>
        <dbReference type="Pfam" id="PF07754"/>
    </source>
</evidence>
<accession>K0IK04</accession>
<dbReference type="RefSeq" id="WP_015020093.1">
    <property type="nucleotide sequence ID" value="NC_018719.1"/>
</dbReference>
<dbReference type="InterPro" id="IPR011668">
    <property type="entry name" value="HVO_2753-like_ZBP"/>
</dbReference>
<gene>
    <name evidence="2" type="ordered locus">Ngar_c26360</name>
</gene>
<dbReference type="KEGG" id="nga:Ngar_c26360"/>
<dbReference type="HOGENOM" id="CLU_196471_1_0_2"/>
<keyword evidence="3" id="KW-1185">Reference proteome</keyword>
<dbReference type="AlphaFoldDB" id="K0IK04"/>
<feature type="domain" description="Small zinc finger protein HVO-2753-like zinc-binding pocket" evidence="1">
    <location>
        <begin position="11"/>
        <end position="56"/>
    </location>
</feature>
<dbReference type="STRING" id="1237085.Ngar_c26360"/>
<dbReference type="Proteomes" id="UP000008037">
    <property type="component" value="Chromosome"/>
</dbReference>
<name>K0IK04_NITGG</name>
<proteinExistence type="predicted"/>
<dbReference type="BioCyc" id="CNIT1237085:G1324-2636-MONOMER"/>
<evidence type="ECO:0000313" key="3">
    <source>
        <dbReference type="Proteomes" id="UP000008037"/>
    </source>
</evidence>
<sequence length="60" mass="6779">MYAGSYDMPNCNACGKEVRPGELSESFSCPKCRNARIWRCEGCKGKQKKYRCTACGYEGR</sequence>
<organism evidence="2 3">
    <name type="scientific">Nitrososphaera gargensis (strain Ga9.2)</name>
    <dbReference type="NCBI Taxonomy" id="1237085"/>
    <lineage>
        <taxon>Archaea</taxon>
        <taxon>Nitrososphaerota</taxon>
        <taxon>Nitrososphaeria</taxon>
        <taxon>Nitrososphaerales</taxon>
        <taxon>Nitrososphaeraceae</taxon>
        <taxon>Nitrososphaera</taxon>
    </lineage>
</organism>
<protein>
    <recommendedName>
        <fullName evidence="1">Small zinc finger protein HVO-2753-like zinc-binding pocket domain-containing protein</fullName>
    </recommendedName>
</protein>
<evidence type="ECO:0000313" key="2">
    <source>
        <dbReference type="EMBL" id="AFU59558.1"/>
    </source>
</evidence>
<reference evidence="2 3" key="1">
    <citation type="journal article" date="2012" name="Environ. Microbiol.">
        <title>The genome of the ammonia-oxidizing Candidatus Nitrososphaera gargensis: insights into metabolic versatility and environmental adaptations.</title>
        <authorList>
            <person name="Spang A."/>
            <person name="Poehlein A."/>
            <person name="Offre P."/>
            <person name="Zumbragel S."/>
            <person name="Haider S."/>
            <person name="Rychlik N."/>
            <person name="Nowka B."/>
            <person name="Schmeisser C."/>
            <person name="Lebedeva E.V."/>
            <person name="Rattei T."/>
            <person name="Bohm C."/>
            <person name="Schmid M."/>
            <person name="Galushko A."/>
            <person name="Hatzenpichler R."/>
            <person name="Weinmaier T."/>
            <person name="Daniel R."/>
            <person name="Schleper C."/>
            <person name="Spieck E."/>
            <person name="Streit W."/>
            <person name="Wagner M."/>
        </authorList>
    </citation>
    <scope>NUCLEOTIDE SEQUENCE [LARGE SCALE GENOMIC DNA]</scope>
    <source>
        <strain evidence="3">Ga9.2</strain>
    </source>
</reference>
<dbReference type="EMBL" id="CP002408">
    <property type="protein sequence ID" value="AFU59558.1"/>
    <property type="molecule type" value="Genomic_DNA"/>
</dbReference>
<dbReference type="PANTHER" id="PTHR40733:SF1">
    <property type="entry name" value="SMALL ZINC FINGER PROTEIN HVO-2753-LIKE ZINC-BINDING POCKET DOMAIN-CONTAINING PROTEIN"/>
    <property type="match status" value="1"/>
</dbReference>
<dbReference type="PANTHER" id="PTHR40733">
    <property type="entry name" value="ZINC-RIBBON RNA-BINDING PROTEIN INVOLVED IN TRANSLATION-RELATED"/>
    <property type="match status" value="1"/>
</dbReference>
<dbReference type="GeneID" id="13794655"/>